<evidence type="ECO:0000256" key="7">
    <source>
        <dbReference type="ARBA" id="ARBA00022968"/>
    </source>
</evidence>
<dbReference type="InterPro" id="IPR019378">
    <property type="entry name" value="GDP-Fuc_O-FucTrfase"/>
</dbReference>
<dbReference type="EMBL" id="JAUHHV010000001">
    <property type="protein sequence ID" value="KAK1438937.1"/>
    <property type="molecule type" value="Genomic_DNA"/>
</dbReference>
<evidence type="ECO:0000256" key="6">
    <source>
        <dbReference type="ARBA" id="ARBA00022692"/>
    </source>
</evidence>
<evidence type="ECO:0000256" key="5">
    <source>
        <dbReference type="ARBA" id="ARBA00022679"/>
    </source>
</evidence>
<evidence type="ECO:0000256" key="14">
    <source>
        <dbReference type="SAM" id="Phobius"/>
    </source>
</evidence>
<evidence type="ECO:0000256" key="13">
    <source>
        <dbReference type="ARBA" id="ARBA00030350"/>
    </source>
</evidence>
<dbReference type="Pfam" id="PF10250">
    <property type="entry name" value="O-FucT"/>
    <property type="match status" value="1"/>
</dbReference>
<reference evidence="15" key="1">
    <citation type="journal article" date="2023" name="bioRxiv">
        <title>Improved chromosome-level genome assembly for marigold (Tagetes erecta).</title>
        <authorList>
            <person name="Jiang F."/>
            <person name="Yuan L."/>
            <person name="Wang S."/>
            <person name="Wang H."/>
            <person name="Xu D."/>
            <person name="Wang A."/>
            <person name="Fan W."/>
        </authorList>
    </citation>
    <scope>NUCLEOTIDE SEQUENCE</scope>
    <source>
        <strain evidence="15">WSJ</strain>
        <tissue evidence="15">Leaf</tissue>
    </source>
</reference>
<dbReference type="Proteomes" id="UP001229421">
    <property type="component" value="Unassembled WGS sequence"/>
</dbReference>
<dbReference type="GO" id="GO:0016020">
    <property type="term" value="C:membrane"/>
    <property type="evidence" value="ECO:0007669"/>
    <property type="project" value="UniProtKB-SubCell"/>
</dbReference>
<feature type="transmembrane region" description="Helical" evidence="14">
    <location>
        <begin position="57"/>
        <end position="76"/>
    </location>
</feature>
<organism evidence="15 16">
    <name type="scientific">Tagetes erecta</name>
    <name type="common">African marigold</name>
    <dbReference type="NCBI Taxonomy" id="13708"/>
    <lineage>
        <taxon>Eukaryota</taxon>
        <taxon>Viridiplantae</taxon>
        <taxon>Streptophyta</taxon>
        <taxon>Embryophyta</taxon>
        <taxon>Tracheophyta</taxon>
        <taxon>Spermatophyta</taxon>
        <taxon>Magnoliopsida</taxon>
        <taxon>eudicotyledons</taxon>
        <taxon>Gunneridae</taxon>
        <taxon>Pentapetalae</taxon>
        <taxon>asterids</taxon>
        <taxon>campanulids</taxon>
        <taxon>Asterales</taxon>
        <taxon>Asteraceae</taxon>
        <taxon>Asteroideae</taxon>
        <taxon>Heliantheae alliance</taxon>
        <taxon>Tageteae</taxon>
        <taxon>Tagetes</taxon>
    </lineage>
</organism>
<keyword evidence="7" id="KW-0735">Signal-anchor</keyword>
<dbReference type="InterPro" id="IPR024709">
    <property type="entry name" value="FucosylTrfase_pln"/>
</dbReference>
<dbReference type="AlphaFoldDB" id="A0AAD8LCH7"/>
<keyword evidence="16" id="KW-1185">Reference proteome</keyword>
<evidence type="ECO:0000256" key="1">
    <source>
        <dbReference type="ARBA" id="ARBA00004606"/>
    </source>
</evidence>
<keyword evidence="11" id="KW-0294">Fucose metabolism</keyword>
<comment type="caution">
    <text evidence="15">The sequence shown here is derived from an EMBL/GenBank/DDBJ whole genome shotgun (WGS) entry which is preliminary data.</text>
</comment>
<evidence type="ECO:0000256" key="9">
    <source>
        <dbReference type="ARBA" id="ARBA00023136"/>
    </source>
</evidence>
<comment type="subcellular location">
    <subcellularLocation>
        <location evidence="1">Membrane</location>
        <topology evidence="1">Single-pass type II membrane protein</topology>
    </subcellularLocation>
</comment>
<keyword evidence="9 14" id="KW-0472">Membrane</keyword>
<dbReference type="PANTHER" id="PTHR31741:SF104">
    <property type="entry name" value="O-FUCOSYLTRANSFERASE FAMILY PROTEIN"/>
    <property type="match status" value="1"/>
</dbReference>
<dbReference type="GO" id="GO:0005737">
    <property type="term" value="C:cytoplasm"/>
    <property type="evidence" value="ECO:0007669"/>
    <property type="project" value="TreeGrafter"/>
</dbReference>
<sequence>MCCRLVENREEEQLELNEMGMSGCATLTGGEGSKGDKSSLTVLSQARMILWMTRGMTTLLLWICVVQLLTVGEVWGPRLLKTWPSCYTTLQTNIQSSSSSSSSSSFFETKIFLPPKRDYKNNGYLMVSCNGGLNQMRGAICDMVAVARYLNVTLIVPELDKSSFWADPSDFEDIFDVDHFIRSLRDEVRILKELPPRLKRRVELGNFHSLAPISWSDISYYHNQILPLIRRYKVVHLNRTDARLANNGLPLEIQKLRCRVNFSGLKFTPQIEELGEKVVKILRKNGPFLVLHLRYEMDMLAFSGCTQGCNFEEVEELTRMRYAYTWWKEKEINSDLKRKEGLCPLTPEETALILRALKIDRNIQIYIAAGEIYGGERRMASLAAEFPNLVRKETLLDPLELGFFQNHSSQMAALDYLVSLESDIFVPTYDGNMARVVEGHRRYLGFKKTIRLDRKVLIDLIDRYSEGSLNWDEFSNTVQEVHADRMGRPTRRVMISDRPKEEEYFYANPYECLDS</sequence>
<dbReference type="GO" id="GO:0016757">
    <property type="term" value="F:glycosyltransferase activity"/>
    <property type="evidence" value="ECO:0007669"/>
    <property type="project" value="UniProtKB-KW"/>
</dbReference>
<comment type="similarity">
    <text evidence="3">Belongs to the glycosyltransferase GT106 family.</text>
</comment>
<evidence type="ECO:0000256" key="4">
    <source>
        <dbReference type="ARBA" id="ARBA00022676"/>
    </source>
</evidence>
<keyword evidence="5" id="KW-0808">Transferase</keyword>
<dbReference type="PANTHER" id="PTHR31741">
    <property type="entry name" value="OS02G0726500 PROTEIN-RELATED"/>
    <property type="match status" value="1"/>
</dbReference>
<proteinExistence type="inferred from homology"/>
<comment type="pathway">
    <text evidence="2">Glycan metabolism.</text>
</comment>
<evidence type="ECO:0000256" key="10">
    <source>
        <dbReference type="ARBA" id="ARBA00023180"/>
    </source>
</evidence>
<gene>
    <name evidence="15" type="ORF">QVD17_04750</name>
</gene>
<dbReference type="CDD" id="cd11299">
    <property type="entry name" value="O-FucT_plant"/>
    <property type="match status" value="1"/>
</dbReference>
<evidence type="ECO:0000256" key="8">
    <source>
        <dbReference type="ARBA" id="ARBA00022989"/>
    </source>
</evidence>
<evidence type="ECO:0000313" key="15">
    <source>
        <dbReference type="EMBL" id="KAK1438937.1"/>
    </source>
</evidence>
<keyword evidence="6 14" id="KW-0812">Transmembrane</keyword>
<evidence type="ECO:0000256" key="3">
    <source>
        <dbReference type="ARBA" id="ARBA00007737"/>
    </source>
</evidence>
<accession>A0AAD8LCH7</accession>
<dbReference type="GO" id="GO:0006004">
    <property type="term" value="P:fucose metabolic process"/>
    <property type="evidence" value="ECO:0007669"/>
    <property type="project" value="UniProtKB-KW"/>
</dbReference>
<keyword evidence="12" id="KW-0119">Carbohydrate metabolism</keyword>
<evidence type="ECO:0000256" key="11">
    <source>
        <dbReference type="ARBA" id="ARBA00023253"/>
    </source>
</evidence>
<evidence type="ECO:0000256" key="12">
    <source>
        <dbReference type="ARBA" id="ARBA00023277"/>
    </source>
</evidence>
<keyword evidence="4" id="KW-0328">Glycosyltransferase</keyword>
<keyword evidence="10" id="KW-0325">Glycoprotein</keyword>
<evidence type="ECO:0000256" key="2">
    <source>
        <dbReference type="ARBA" id="ARBA00004881"/>
    </source>
</evidence>
<protein>
    <recommendedName>
        <fullName evidence="13">O-fucosyltransferase family protein</fullName>
    </recommendedName>
</protein>
<evidence type="ECO:0000313" key="16">
    <source>
        <dbReference type="Proteomes" id="UP001229421"/>
    </source>
</evidence>
<name>A0AAD8LCH7_TARER</name>
<dbReference type="PIRSF" id="PIRSF009360">
    <property type="entry name" value="UCP009360"/>
    <property type="match status" value="1"/>
</dbReference>
<keyword evidence="8 14" id="KW-1133">Transmembrane helix</keyword>